<dbReference type="AlphaFoldDB" id="A0A9D2RWX2"/>
<evidence type="ECO:0000313" key="2">
    <source>
        <dbReference type="Proteomes" id="UP000823842"/>
    </source>
</evidence>
<reference evidence="1" key="1">
    <citation type="journal article" date="2021" name="PeerJ">
        <title>Extensive microbial diversity within the chicken gut microbiome revealed by metagenomics and culture.</title>
        <authorList>
            <person name="Gilroy R."/>
            <person name="Ravi A."/>
            <person name="Getino M."/>
            <person name="Pursley I."/>
            <person name="Horton D.L."/>
            <person name="Alikhan N.F."/>
            <person name="Baker D."/>
            <person name="Gharbi K."/>
            <person name="Hall N."/>
            <person name="Watson M."/>
            <person name="Adriaenssens E.M."/>
            <person name="Foster-Nyarko E."/>
            <person name="Jarju S."/>
            <person name="Secka A."/>
            <person name="Antonio M."/>
            <person name="Oren A."/>
            <person name="Chaudhuri R.R."/>
            <person name="La Ragione R."/>
            <person name="Hildebrand F."/>
            <person name="Pallen M.J."/>
        </authorList>
    </citation>
    <scope>NUCLEOTIDE SEQUENCE</scope>
    <source>
        <strain evidence="1">ChiSjej1B19-5720</strain>
    </source>
</reference>
<reference evidence="1" key="2">
    <citation type="submission" date="2021-04" db="EMBL/GenBank/DDBJ databases">
        <authorList>
            <person name="Gilroy R."/>
        </authorList>
    </citation>
    <scope>NUCLEOTIDE SEQUENCE</scope>
    <source>
        <strain evidence="1">ChiSjej1B19-5720</strain>
    </source>
</reference>
<accession>A0A9D2RWX2</accession>
<evidence type="ECO:0000313" key="1">
    <source>
        <dbReference type="EMBL" id="HJB29161.1"/>
    </source>
</evidence>
<dbReference type="EMBL" id="DWYZ01000196">
    <property type="protein sequence ID" value="HJB29161.1"/>
    <property type="molecule type" value="Genomic_DNA"/>
</dbReference>
<protein>
    <submittedName>
        <fullName evidence="1">Uncharacterized protein</fullName>
    </submittedName>
</protein>
<name>A0A9D2RWX2_9FIRM</name>
<organism evidence="1 2">
    <name type="scientific">Candidatus Blautia faecavium</name>
    <dbReference type="NCBI Taxonomy" id="2838487"/>
    <lineage>
        <taxon>Bacteria</taxon>
        <taxon>Bacillati</taxon>
        <taxon>Bacillota</taxon>
        <taxon>Clostridia</taxon>
        <taxon>Lachnospirales</taxon>
        <taxon>Lachnospiraceae</taxon>
        <taxon>Blautia</taxon>
    </lineage>
</organism>
<comment type="caution">
    <text evidence="1">The sequence shown here is derived from an EMBL/GenBank/DDBJ whole genome shotgun (WGS) entry which is preliminary data.</text>
</comment>
<dbReference type="Proteomes" id="UP000823842">
    <property type="component" value="Unassembled WGS sequence"/>
</dbReference>
<proteinExistence type="predicted"/>
<sequence length="330" mass="37776">MEYYYFLCGENTAKTTEKIKESIECWLNSPELIALVTAFGGEIPEDLDVTERAKWLLLFSDNWDYRRKQKTKDAKTGEAARWLVNNEAITPGQEKVVFENVEKLGLKGISEPLLEQYDYIIALGGARMSCLFRPKYVKEVIDKRGFSPKAVVMLSGMRPVLESERMATDTYAPGAETEFDLINAGSEQIFGLQREYTEERYCSVNPNSSWAIRKYADLKYDFPVLSVSGPSSEPEKRRANSADTFCFFAKKQQIQPESKVLLITSQIYVPYQQMEAVRTWAIPNNIYVETVGFPTEWNDSKQQGMMLAANYLQEVRSTIQAINRYLGERV</sequence>
<gene>
    <name evidence="1" type="ORF">IAA06_10280</name>
</gene>